<dbReference type="RefSeq" id="XP_028882670.1">
    <property type="nucleotide sequence ID" value="XM_029026114.1"/>
</dbReference>
<dbReference type="SUPFAM" id="SSF52047">
    <property type="entry name" value="RNI-like"/>
    <property type="match status" value="1"/>
</dbReference>
<dbReference type="GeneID" id="39985894"/>
<comment type="caution">
    <text evidence="1">The sequence shown here is derived from an EMBL/GenBank/DDBJ whole genome shotgun (WGS) entry which is preliminary data.</text>
</comment>
<dbReference type="AlphaFoldDB" id="A0A1X0NV77"/>
<protein>
    <submittedName>
        <fullName evidence="1">Uncharacterized protein</fullName>
    </submittedName>
</protein>
<name>A0A1X0NV77_9TRYP</name>
<reference evidence="1 2" key="1">
    <citation type="submission" date="2017-03" db="EMBL/GenBank/DDBJ databases">
        <title>An alternative strategy for trypanosome survival in the mammalian bloodstream revealed through genome and transcriptome analysis of the ubiquitous bovine parasite Trypanosoma (Megatrypanum) theileri.</title>
        <authorList>
            <person name="Kelly S."/>
            <person name="Ivens A."/>
            <person name="Mott A."/>
            <person name="O'Neill E."/>
            <person name="Emms D."/>
            <person name="Macleod O."/>
            <person name="Voorheis P."/>
            <person name="Matthews J."/>
            <person name="Matthews K."/>
            <person name="Carrington M."/>
        </authorList>
    </citation>
    <scope>NUCLEOTIDE SEQUENCE [LARGE SCALE GENOMIC DNA]</scope>
    <source>
        <strain evidence="1">Edinburgh</strain>
    </source>
</reference>
<dbReference type="InterPro" id="IPR001611">
    <property type="entry name" value="Leu-rich_rpt"/>
</dbReference>
<dbReference type="EMBL" id="NBCO01000016">
    <property type="protein sequence ID" value="ORC88604.1"/>
    <property type="molecule type" value="Genomic_DNA"/>
</dbReference>
<evidence type="ECO:0000313" key="2">
    <source>
        <dbReference type="Proteomes" id="UP000192257"/>
    </source>
</evidence>
<dbReference type="Gene3D" id="3.80.10.10">
    <property type="entry name" value="Ribonuclease Inhibitor"/>
    <property type="match status" value="1"/>
</dbReference>
<dbReference type="InterPro" id="IPR032675">
    <property type="entry name" value="LRR_dom_sf"/>
</dbReference>
<dbReference type="Proteomes" id="UP000192257">
    <property type="component" value="Unassembled WGS sequence"/>
</dbReference>
<sequence length="346" mass="39085">MAEFMMREENNGFLGYSPRGGEIARDTINYFIPPAYTRQPLPLQETRAYYTVHKDVNTETVIPPPRGSLGIFTNEDNIHDTKHNLLMSLLGQPEHLHSAQTTVPQIGDIISSRLCGSHCDASFIEDSQLLVQLISCILSGQGCPKEAGFERITSIDLSHTVLGVVGSRKSPYYAYKDGNPIPRINGSCTRVLPFFPNGIHIGDKRKNSKKEDTAYCSLAFAYISPLLWILGETRFNITELTCQHCCLGDHDAKALAFILRKRHSRRNVCVLERIDFSLNNITNVGAEALKKAVKYNKHVKTLNLIGNEGITDIRILEVIKKRLERNKEGRSNLNYFQRLKRWLKGK</sequence>
<dbReference type="Pfam" id="PF13516">
    <property type="entry name" value="LRR_6"/>
    <property type="match status" value="1"/>
</dbReference>
<keyword evidence="2" id="KW-1185">Reference proteome</keyword>
<gene>
    <name evidence="1" type="ORF">TM35_000162420</name>
</gene>
<proteinExistence type="predicted"/>
<accession>A0A1X0NV77</accession>
<dbReference type="OrthoDB" id="120976at2759"/>
<dbReference type="VEuPathDB" id="TriTrypDB:TM35_000162420"/>
<evidence type="ECO:0000313" key="1">
    <source>
        <dbReference type="EMBL" id="ORC88604.1"/>
    </source>
</evidence>
<organism evidence="1 2">
    <name type="scientific">Trypanosoma theileri</name>
    <dbReference type="NCBI Taxonomy" id="67003"/>
    <lineage>
        <taxon>Eukaryota</taxon>
        <taxon>Discoba</taxon>
        <taxon>Euglenozoa</taxon>
        <taxon>Kinetoplastea</taxon>
        <taxon>Metakinetoplastina</taxon>
        <taxon>Trypanosomatida</taxon>
        <taxon>Trypanosomatidae</taxon>
        <taxon>Trypanosoma</taxon>
    </lineage>
</organism>